<sequence>MTKIYGIDIGPRGTCQHYHSELDVVALECAQCQRYYACYECHNRLADHDFAPWPKGDGKPVLCGVCQKKLSFSEYQQGQCIYCQTPFNPGCAKHCHIYFN</sequence>
<dbReference type="PIRSF" id="PIRSF017292">
    <property type="entry name" value="UCP017292_Znf_CHY"/>
    <property type="match status" value="1"/>
</dbReference>
<keyword evidence="1" id="KW-0479">Metal-binding</keyword>
<dbReference type="OrthoDB" id="882119at2"/>
<dbReference type="STRING" id="283737.SAMN05660453_1228"/>
<dbReference type="RefSeq" id="WP_091503041.1">
    <property type="nucleotide sequence ID" value="NZ_FOLI01000007.1"/>
</dbReference>
<evidence type="ECO:0000256" key="1">
    <source>
        <dbReference type="ARBA" id="ARBA00022723"/>
    </source>
</evidence>
<name>A0A1I1H6V5_9LACO</name>
<keyword evidence="3" id="KW-0862">Zinc</keyword>
<evidence type="ECO:0000259" key="4">
    <source>
        <dbReference type="PROSITE" id="PS51266"/>
    </source>
</evidence>
<dbReference type="InterPro" id="IPR037274">
    <property type="entry name" value="Znf_CHY_sf"/>
</dbReference>
<dbReference type="Pfam" id="PF05495">
    <property type="entry name" value="zf-CHY"/>
    <property type="match status" value="1"/>
</dbReference>
<keyword evidence="2" id="KW-0863">Zinc-finger</keyword>
<proteinExistence type="predicted"/>
<evidence type="ECO:0000313" key="5">
    <source>
        <dbReference type="EMBL" id="SFC17788.1"/>
    </source>
</evidence>
<dbReference type="EMBL" id="FOLI01000007">
    <property type="protein sequence ID" value="SFC17788.1"/>
    <property type="molecule type" value="Genomic_DNA"/>
</dbReference>
<protein>
    <submittedName>
        <fullName evidence="5">Uncharacterized protein, contains Zn-finger domain of CHY type</fullName>
    </submittedName>
</protein>
<accession>A0A1I1H6V5</accession>
<evidence type="ECO:0000256" key="2">
    <source>
        <dbReference type="ARBA" id="ARBA00022771"/>
    </source>
</evidence>
<feature type="domain" description="CHY-type" evidence="4">
    <location>
        <begin position="8"/>
        <end position="85"/>
    </location>
</feature>
<reference evidence="5 6" key="1">
    <citation type="submission" date="2016-10" db="EMBL/GenBank/DDBJ databases">
        <authorList>
            <person name="de Groot N.N."/>
        </authorList>
    </citation>
    <scope>NUCLEOTIDE SEQUENCE [LARGE SCALE GENOMIC DNA]</scope>
    <source>
        <strain evidence="5 6">DSM 19113</strain>
    </source>
</reference>
<dbReference type="SUPFAM" id="SSF161219">
    <property type="entry name" value="CHY zinc finger-like"/>
    <property type="match status" value="1"/>
</dbReference>
<evidence type="ECO:0000256" key="3">
    <source>
        <dbReference type="ARBA" id="ARBA00022833"/>
    </source>
</evidence>
<dbReference type="GO" id="GO:0008270">
    <property type="term" value="F:zinc ion binding"/>
    <property type="evidence" value="ECO:0007669"/>
    <property type="project" value="UniProtKB-KW"/>
</dbReference>
<organism evidence="5 6">
    <name type="scientific">Fructobacillus durionis</name>
    <dbReference type="NCBI Taxonomy" id="283737"/>
    <lineage>
        <taxon>Bacteria</taxon>
        <taxon>Bacillati</taxon>
        <taxon>Bacillota</taxon>
        <taxon>Bacilli</taxon>
        <taxon>Lactobacillales</taxon>
        <taxon>Lactobacillaceae</taxon>
        <taxon>Fructobacillus</taxon>
    </lineage>
</organism>
<dbReference type="InterPro" id="IPR008913">
    <property type="entry name" value="Znf_CHY"/>
</dbReference>
<keyword evidence="6" id="KW-1185">Reference proteome</keyword>
<dbReference type="PROSITE" id="PS51266">
    <property type="entry name" value="ZF_CHY"/>
    <property type="match status" value="1"/>
</dbReference>
<evidence type="ECO:0000313" key="6">
    <source>
        <dbReference type="Proteomes" id="UP000199376"/>
    </source>
</evidence>
<dbReference type="AlphaFoldDB" id="A0A1I1H6V5"/>
<gene>
    <name evidence="5" type="ORF">SAMN05660453_1228</name>
</gene>
<dbReference type="Proteomes" id="UP000199376">
    <property type="component" value="Unassembled WGS sequence"/>
</dbReference>
<dbReference type="InterPro" id="IPR016694">
    <property type="entry name" value="UCP017292"/>
</dbReference>